<evidence type="ECO:0000313" key="2">
    <source>
        <dbReference type="EMBL" id="HDL89269.1"/>
    </source>
</evidence>
<comment type="caution">
    <text evidence="2">The sequence shown here is derived from an EMBL/GenBank/DDBJ whole genome shotgun (WGS) entry which is preliminary data.</text>
</comment>
<dbReference type="PANTHER" id="PTHR34404:SF2">
    <property type="entry name" value="CONSERVED SERINE RICH PROTEIN"/>
    <property type="match status" value="1"/>
</dbReference>
<dbReference type="Proteomes" id="UP000886355">
    <property type="component" value="Unassembled WGS sequence"/>
</dbReference>
<accession>A0A7C0WQZ3</accession>
<sequence>MPTYQYECTECGHQFEVKHSIKDDSPKLCPLCNGTSRRIITGGIGFIMKGAGRSGNGECHFGRTGTTCCGRNEPCGRCGDGKRGW</sequence>
<dbReference type="PANTHER" id="PTHR34404">
    <property type="entry name" value="REGULATORY PROTEIN, FMDB FAMILY"/>
    <property type="match status" value="1"/>
</dbReference>
<proteinExistence type="predicted"/>
<name>A0A7C0WQZ3_9BACT</name>
<organism evidence="2">
    <name type="scientific">Thermodesulforhabdus norvegica</name>
    <dbReference type="NCBI Taxonomy" id="39841"/>
    <lineage>
        <taxon>Bacteria</taxon>
        <taxon>Pseudomonadati</taxon>
        <taxon>Thermodesulfobacteriota</taxon>
        <taxon>Syntrophobacteria</taxon>
        <taxon>Syntrophobacterales</taxon>
        <taxon>Thermodesulforhabdaceae</taxon>
        <taxon>Thermodesulforhabdus</taxon>
    </lineage>
</organism>
<protein>
    <submittedName>
        <fullName evidence="2">Zinc ribbon domain-containing protein</fullName>
    </submittedName>
</protein>
<dbReference type="AlphaFoldDB" id="A0A7C0WQZ3"/>
<gene>
    <name evidence="2" type="ORF">ENG14_00005</name>
</gene>
<dbReference type="NCBIfam" id="TIGR02605">
    <property type="entry name" value="CxxC_CxxC_SSSS"/>
    <property type="match status" value="1"/>
</dbReference>
<dbReference type="Pfam" id="PF09723">
    <property type="entry name" value="Zn_ribbon_8"/>
    <property type="match status" value="1"/>
</dbReference>
<dbReference type="InterPro" id="IPR013429">
    <property type="entry name" value="Regulatory_FmdB_Zinc_ribbon"/>
</dbReference>
<evidence type="ECO:0000259" key="1">
    <source>
        <dbReference type="SMART" id="SM00834"/>
    </source>
</evidence>
<dbReference type="EMBL" id="DQZW01000001">
    <property type="protein sequence ID" value="HDL89269.1"/>
    <property type="molecule type" value="Genomic_DNA"/>
</dbReference>
<reference evidence="2" key="1">
    <citation type="journal article" date="2020" name="mSystems">
        <title>Genome- and Community-Level Interaction Insights into Carbon Utilization and Element Cycling Functions of Hydrothermarchaeota in Hydrothermal Sediment.</title>
        <authorList>
            <person name="Zhou Z."/>
            <person name="Liu Y."/>
            <person name="Xu W."/>
            <person name="Pan J."/>
            <person name="Luo Z.H."/>
            <person name="Li M."/>
        </authorList>
    </citation>
    <scope>NUCLEOTIDE SEQUENCE [LARGE SCALE GENOMIC DNA]</scope>
    <source>
        <strain evidence="2">HyVt-19</strain>
    </source>
</reference>
<feature type="domain" description="Putative regulatory protein FmdB zinc ribbon" evidence="1">
    <location>
        <begin position="1"/>
        <end position="41"/>
    </location>
</feature>
<dbReference type="SMART" id="SM00834">
    <property type="entry name" value="CxxC_CXXC_SSSS"/>
    <property type="match status" value="1"/>
</dbReference>
<dbReference type="SUPFAM" id="SSF57802">
    <property type="entry name" value="Rubredoxin-like"/>
    <property type="match status" value="1"/>
</dbReference>